<dbReference type="AlphaFoldDB" id="A0A8S2I8F3"/>
<gene>
    <name evidence="3" type="ORF">OVA965_LOCUS12057</name>
    <name evidence="4" type="ORF">TMI583_LOCUS12061</name>
</gene>
<accession>A0A8S2I8F3</accession>
<dbReference type="EMBL" id="CAJOBA010004776">
    <property type="protein sequence ID" value="CAF3723524.1"/>
    <property type="molecule type" value="Genomic_DNA"/>
</dbReference>
<dbReference type="Proteomes" id="UP000677228">
    <property type="component" value="Unassembled WGS sequence"/>
</dbReference>
<evidence type="ECO:0000313" key="3">
    <source>
        <dbReference type="EMBL" id="CAF0949130.1"/>
    </source>
</evidence>
<dbReference type="InterPro" id="IPR053966">
    <property type="entry name" value="INTS1_INTS2-bd"/>
</dbReference>
<feature type="region of interest" description="Disordered" evidence="1">
    <location>
        <begin position="480"/>
        <end position="504"/>
    </location>
</feature>
<feature type="domain" description="Integrator complex subunit 1 INTS2-binding" evidence="2">
    <location>
        <begin position="162"/>
        <end position="324"/>
    </location>
</feature>
<dbReference type="Pfam" id="PF22929">
    <property type="entry name" value="INTS1_INTS2-bd"/>
    <property type="match status" value="1"/>
</dbReference>
<organism evidence="4 5">
    <name type="scientific">Didymodactylos carnosus</name>
    <dbReference type="NCBI Taxonomy" id="1234261"/>
    <lineage>
        <taxon>Eukaryota</taxon>
        <taxon>Metazoa</taxon>
        <taxon>Spiralia</taxon>
        <taxon>Gnathifera</taxon>
        <taxon>Rotifera</taxon>
        <taxon>Eurotatoria</taxon>
        <taxon>Bdelloidea</taxon>
        <taxon>Philodinida</taxon>
        <taxon>Philodinidae</taxon>
        <taxon>Didymodactylos</taxon>
    </lineage>
</organism>
<evidence type="ECO:0000313" key="5">
    <source>
        <dbReference type="Proteomes" id="UP000682733"/>
    </source>
</evidence>
<feature type="non-terminal residue" evidence="4">
    <location>
        <position position="612"/>
    </location>
</feature>
<feature type="compositionally biased region" description="Low complexity" evidence="1">
    <location>
        <begin position="480"/>
        <end position="491"/>
    </location>
</feature>
<evidence type="ECO:0000259" key="2">
    <source>
        <dbReference type="Pfam" id="PF22929"/>
    </source>
</evidence>
<dbReference type="EMBL" id="CAJNOK010004771">
    <property type="protein sequence ID" value="CAF0949130.1"/>
    <property type="molecule type" value="Genomic_DNA"/>
</dbReference>
<evidence type="ECO:0000313" key="4">
    <source>
        <dbReference type="EMBL" id="CAF3723524.1"/>
    </source>
</evidence>
<name>A0A8S2I8F3_9BILA</name>
<protein>
    <recommendedName>
        <fullName evidence="2">Integrator complex subunit 1 INTS2-binding domain-containing protein</fullName>
    </recommendedName>
</protein>
<comment type="caution">
    <text evidence="4">The sequence shown here is derived from an EMBL/GenBank/DDBJ whole genome shotgun (WGS) entry which is preliminary data.</text>
</comment>
<proteinExistence type="predicted"/>
<sequence>MELNLTLEKHLTNMEINCLIVVLCNGDIYFDHTLRLLRNITHMEQKVIALSVIETSIDGNQTDKRCFGVHKHWGSYDTYIIHPPIIGENFERILNATDIDIGGVLGGENRLLYEMNRLLNLTAYNPCRIIKAYHLHTSNVRTYSFKNSVNVDDIVDNDAVSIFDYFFNCLNSKSSVVRLNVWQCLHLIVDDISSTVPFSFSSLTTSNDCVYIEKCLTIIKTFKYFQTKLSPLIKRSLVKVCHLETNVLYLHQYTLFIIENSGSDDYDVLCDLSLAFIKRHNILLSLLELDKEKQYELTIVLFEFVSMYLLKMFEQSILDDSLKIDKNNTIPTTISTFPSSSSSKCYLSLSVESTSVLYNIYLTFKTKYSVNDFSVNISQNDDTLPKSCHIRIESCIIEFLIIFLSNFDFDIKNDNIQTAQGLKHLFFPSTISTLPPCFTSIKQTIAQIPIKQNEQQTTGTMVDDDENHFYPFPINDNNTSIDTPTTTTTTEITRKRHRSSSPVRSSKYLVTSSIVHNTIESQQNIFMSNDVQHFIYKSKNSEFVKIFVQHANIDTCLKLIKTFNVPYENIRYVCSKLDSLLNESNLSLKELNYLIKQSSFLLPIINAWINEQ</sequence>
<reference evidence="4" key="1">
    <citation type="submission" date="2021-02" db="EMBL/GenBank/DDBJ databases">
        <authorList>
            <person name="Nowell W R."/>
        </authorList>
    </citation>
    <scope>NUCLEOTIDE SEQUENCE</scope>
</reference>
<evidence type="ECO:0000256" key="1">
    <source>
        <dbReference type="SAM" id="MobiDB-lite"/>
    </source>
</evidence>
<dbReference type="Proteomes" id="UP000682733">
    <property type="component" value="Unassembled WGS sequence"/>
</dbReference>